<dbReference type="eggNOG" id="KOG1928">
    <property type="taxonomic scope" value="Eukaryota"/>
</dbReference>
<comment type="similarity">
    <text evidence="2">Belongs to the glycosyltransferase 32 family.</text>
</comment>
<dbReference type="Proteomes" id="UP000027135">
    <property type="component" value="Unassembled WGS sequence"/>
</dbReference>
<reference evidence="8 9" key="1">
    <citation type="journal article" date="2014" name="Nat. Commun.">
        <title>Molecular traces of alternative social organization in a termite genome.</title>
        <authorList>
            <person name="Terrapon N."/>
            <person name="Li C."/>
            <person name="Robertson H.M."/>
            <person name="Ji L."/>
            <person name="Meng X."/>
            <person name="Booth W."/>
            <person name="Chen Z."/>
            <person name="Childers C.P."/>
            <person name="Glastad K.M."/>
            <person name="Gokhale K."/>
            <person name="Gowin J."/>
            <person name="Gronenberg W."/>
            <person name="Hermansen R.A."/>
            <person name="Hu H."/>
            <person name="Hunt B.G."/>
            <person name="Huylmans A.K."/>
            <person name="Khalil S.M."/>
            <person name="Mitchell R.D."/>
            <person name="Munoz-Torres M.C."/>
            <person name="Mustard J.A."/>
            <person name="Pan H."/>
            <person name="Reese J.T."/>
            <person name="Scharf M.E."/>
            <person name="Sun F."/>
            <person name="Vogel H."/>
            <person name="Xiao J."/>
            <person name="Yang W."/>
            <person name="Yang Z."/>
            <person name="Yang Z."/>
            <person name="Zhou J."/>
            <person name="Zhu J."/>
            <person name="Brent C.S."/>
            <person name="Elsik C.G."/>
            <person name="Goodisman M.A."/>
            <person name="Liberles D.A."/>
            <person name="Roe R.M."/>
            <person name="Vargo E.L."/>
            <person name="Vilcinskas A."/>
            <person name="Wang J."/>
            <person name="Bornberg-Bauer E."/>
            <person name="Korb J."/>
            <person name="Zhang G."/>
            <person name="Liebig J."/>
        </authorList>
    </citation>
    <scope>NUCLEOTIDE SEQUENCE [LARGE SCALE GENOMIC DNA]</scope>
    <source>
        <tissue evidence="8">Whole organism</tissue>
    </source>
</reference>
<keyword evidence="5" id="KW-0333">Golgi apparatus</keyword>
<sequence length="448" mass="50813">MRKAKMTRIIILAAFSFTLLYTFACHYHTTVTGHFGKSGFLTNLLTRNGTDNKSQTNSEIIELGYTNELREGSHDESELKINAKEINPEKLTETNRVNIIENTSDQSQPSKMTSINETTPVPATQTTFPEENHGAARCQYNLEWTDVHTEPVRGDNHIIFLETRCVLNDSRTINQSGLIIHQRGACAVESAAKMNPNTKIYLIYTCSINGRLEDSPEYVKQMLSYSNVRLWKLDISDYVKDTPMENWDFTGKVKSSKWPLFHSSDILRYLTLWKYGGTYLDQDFVILKSLDALGRNYVGAQSPGYIASGALDFAMDTPGRTVAHLCLRDILRNFQGQSWAQNGPAVITRVLELICGTKTINEMTRKECLGFAVYPQNVFYTIPYQSWALLFDESRTSDTMKKVEGSYGVHVWNKMNSEKNIDVGSKSAYSLLAEKHCPRVYWNCGPTF</sequence>
<dbReference type="Pfam" id="PF04572">
    <property type="entry name" value="Gb3_synth"/>
    <property type="match status" value="1"/>
</dbReference>
<dbReference type="OMA" id="MGTISIC"/>
<dbReference type="Gene3D" id="3.90.550.20">
    <property type="match status" value="1"/>
</dbReference>
<dbReference type="EMBL" id="KK853278">
    <property type="protein sequence ID" value="KDR09059.1"/>
    <property type="molecule type" value="Genomic_DNA"/>
</dbReference>
<evidence type="ECO:0000313" key="9">
    <source>
        <dbReference type="Proteomes" id="UP000027135"/>
    </source>
</evidence>
<dbReference type="GO" id="GO:0000139">
    <property type="term" value="C:Golgi membrane"/>
    <property type="evidence" value="ECO:0007669"/>
    <property type="project" value="UniProtKB-SubCell"/>
</dbReference>
<dbReference type="InterPro" id="IPR029044">
    <property type="entry name" value="Nucleotide-diphossugar_trans"/>
</dbReference>
<dbReference type="InterPro" id="IPR007652">
    <property type="entry name" value="A1-4-GlycosylTfrase_dom"/>
</dbReference>
<evidence type="ECO:0000256" key="6">
    <source>
        <dbReference type="ARBA" id="ARBA00023136"/>
    </source>
</evidence>
<dbReference type="STRING" id="136037.A0A067QJQ4"/>
<dbReference type="InterPro" id="IPR051981">
    <property type="entry name" value="Glycosyltransf_32"/>
</dbReference>
<comment type="subcellular location">
    <subcellularLocation>
        <location evidence="1">Golgi apparatus membrane</location>
        <topology evidence="1">Single-pass type II membrane protein</topology>
    </subcellularLocation>
</comment>
<evidence type="ECO:0000256" key="2">
    <source>
        <dbReference type="ARBA" id="ARBA00009003"/>
    </source>
</evidence>
<evidence type="ECO:0000256" key="3">
    <source>
        <dbReference type="ARBA" id="ARBA00022676"/>
    </source>
</evidence>
<keyword evidence="6" id="KW-0472">Membrane</keyword>
<dbReference type="OrthoDB" id="409543at2759"/>
<accession>A0A067QJQ4</accession>
<proteinExistence type="inferred from homology"/>
<dbReference type="SUPFAM" id="SSF53448">
    <property type="entry name" value="Nucleotide-diphospho-sugar transferases"/>
    <property type="match status" value="1"/>
</dbReference>
<dbReference type="PANTHER" id="PTHR12042:SF21">
    <property type="entry name" value="ALPHA1,4-GALACTOSYLTRANSFERASE 1-RELATED"/>
    <property type="match status" value="1"/>
</dbReference>
<dbReference type="GO" id="GO:0006688">
    <property type="term" value="P:glycosphingolipid biosynthetic process"/>
    <property type="evidence" value="ECO:0007669"/>
    <property type="project" value="TreeGrafter"/>
</dbReference>
<dbReference type="GO" id="GO:0035248">
    <property type="term" value="F:alpha-1,4-N-acetylgalactosaminyltransferase activity"/>
    <property type="evidence" value="ECO:0007669"/>
    <property type="project" value="TreeGrafter"/>
</dbReference>
<name>A0A067QJQ4_ZOONE</name>
<evidence type="ECO:0000259" key="7">
    <source>
        <dbReference type="Pfam" id="PF04572"/>
    </source>
</evidence>
<evidence type="ECO:0000256" key="5">
    <source>
        <dbReference type="ARBA" id="ARBA00023034"/>
    </source>
</evidence>
<dbReference type="Pfam" id="PF04488">
    <property type="entry name" value="Gly_transf_sug"/>
    <property type="match status" value="1"/>
</dbReference>
<dbReference type="InterPro" id="IPR007577">
    <property type="entry name" value="GlycoTrfase_DXD_sugar-bd_CS"/>
</dbReference>
<protein>
    <submittedName>
        <fullName evidence="8">Lactosylceramide 4-alpha-galactosyltransferase</fullName>
    </submittedName>
</protein>
<organism evidence="8 9">
    <name type="scientific">Zootermopsis nevadensis</name>
    <name type="common">Dampwood termite</name>
    <dbReference type="NCBI Taxonomy" id="136037"/>
    <lineage>
        <taxon>Eukaryota</taxon>
        <taxon>Metazoa</taxon>
        <taxon>Ecdysozoa</taxon>
        <taxon>Arthropoda</taxon>
        <taxon>Hexapoda</taxon>
        <taxon>Insecta</taxon>
        <taxon>Pterygota</taxon>
        <taxon>Neoptera</taxon>
        <taxon>Polyneoptera</taxon>
        <taxon>Dictyoptera</taxon>
        <taxon>Blattodea</taxon>
        <taxon>Blattoidea</taxon>
        <taxon>Termitoidae</taxon>
        <taxon>Termopsidae</taxon>
        <taxon>Zootermopsis</taxon>
    </lineage>
</organism>
<evidence type="ECO:0000256" key="1">
    <source>
        <dbReference type="ARBA" id="ARBA00004323"/>
    </source>
</evidence>
<dbReference type="InParanoid" id="A0A067QJQ4"/>
<evidence type="ECO:0000256" key="4">
    <source>
        <dbReference type="ARBA" id="ARBA00022679"/>
    </source>
</evidence>
<feature type="domain" description="Alpha 1,4-glycosyltransferase" evidence="7">
    <location>
        <begin position="318"/>
        <end position="443"/>
    </location>
</feature>
<keyword evidence="3 8" id="KW-0328">Glycosyltransferase</keyword>
<keyword evidence="9" id="KW-1185">Reference proteome</keyword>
<dbReference type="AlphaFoldDB" id="A0A067QJQ4"/>
<gene>
    <name evidence="8" type="ORF">L798_00745</name>
</gene>
<dbReference type="PANTHER" id="PTHR12042">
    <property type="entry name" value="LACTOSYLCERAMIDE 4-ALPHA-GALACTOSYLTRANSFERASE ALPHA- 1,4-GALACTOSYLTRANSFERASE"/>
    <property type="match status" value="1"/>
</dbReference>
<keyword evidence="4 8" id="KW-0808">Transferase</keyword>
<evidence type="ECO:0000313" key="8">
    <source>
        <dbReference type="EMBL" id="KDR09059.1"/>
    </source>
</evidence>